<organism evidence="15 16">
    <name type="scientific">Methylovorus glucosotrophus (strain SIP3-4)</name>
    <dbReference type="NCBI Taxonomy" id="582744"/>
    <lineage>
        <taxon>Bacteria</taxon>
        <taxon>Pseudomonadati</taxon>
        <taxon>Pseudomonadota</taxon>
        <taxon>Betaproteobacteria</taxon>
        <taxon>Nitrosomonadales</taxon>
        <taxon>Methylophilaceae</taxon>
        <taxon>Methylovorus</taxon>
    </lineage>
</organism>
<dbReference type="AlphaFoldDB" id="C6X9B8"/>
<dbReference type="Gene3D" id="3.40.1050.10">
    <property type="entry name" value="Carbonic anhydrase"/>
    <property type="match status" value="1"/>
</dbReference>
<evidence type="ECO:0000256" key="7">
    <source>
        <dbReference type="ARBA" id="ARBA00022833"/>
    </source>
</evidence>
<feature type="binding site" evidence="13">
    <location>
        <position position="201"/>
    </location>
    <ligand>
        <name>Zn(2+)</name>
        <dbReference type="ChEBI" id="CHEBI:29105"/>
    </ligand>
</feature>
<reference evidence="15 16" key="2">
    <citation type="journal article" date="2011" name="J. Bacteriol.">
        <title>Genomes of three methylotrophs from a single niche uncover genetic and metabolic divergence of Methylophilaceae.</title>
        <authorList>
            <person name="Lapidus A."/>
            <person name="Clum A."/>
            <person name="Labutti K."/>
            <person name="Kaluzhnaya M.G."/>
            <person name="Lim S."/>
            <person name="Beck D.A."/>
            <person name="Glavina Del Rio T."/>
            <person name="Nolan M."/>
            <person name="Mavromatis K."/>
            <person name="Huntemann M."/>
            <person name="Lucas S."/>
            <person name="Lidstrom M.E."/>
            <person name="Ivanova N."/>
            <person name="Chistoserdova L."/>
        </authorList>
    </citation>
    <scope>NUCLEOTIDE SEQUENCE [LARGE SCALE GENOMIC DNA]</scope>
    <source>
        <strain evidence="15 16">SIP3-4</strain>
    </source>
</reference>
<dbReference type="KEGG" id="mei:Msip34_0490"/>
<keyword evidence="7 13" id="KW-0862">Zinc</keyword>
<dbReference type="PROSITE" id="PS00704">
    <property type="entry name" value="PROK_CO2_ANHYDRASE_1"/>
    <property type="match status" value="1"/>
</dbReference>
<dbReference type="InterPro" id="IPR036874">
    <property type="entry name" value="Carbonic_anhydrase_sf"/>
</dbReference>
<dbReference type="InterPro" id="IPR001765">
    <property type="entry name" value="Carbonic_anhydrase"/>
</dbReference>
<dbReference type="GO" id="GO:0012505">
    <property type="term" value="C:endomembrane system"/>
    <property type="evidence" value="ECO:0007669"/>
    <property type="project" value="UniProtKB-SubCell"/>
</dbReference>
<dbReference type="EC" id="4.2.1.1" evidence="3"/>
<gene>
    <name evidence="15" type="ordered locus">Msip34_0490</name>
</gene>
<name>C6X9B8_METGS</name>
<dbReference type="SMART" id="SM00947">
    <property type="entry name" value="Pro_CA"/>
    <property type="match status" value="1"/>
</dbReference>
<dbReference type="Proteomes" id="UP000002743">
    <property type="component" value="Chromosome"/>
</dbReference>
<proteinExistence type="inferred from homology"/>
<dbReference type="Pfam" id="PF06803">
    <property type="entry name" value="DUF1232"/>
    <property type="match status" value="1"/>
</dbReference>
<comment type="subcellular location">
    <subcellularLocation>
        <location evidence="1">Endomembrane system</location>
        <topology evidence="1">Multi-pass membrane protein</topology>
    </subcellularLocation>
</comment>
<dbReference type="EMBL" id="CP001674">
    <property type="protein sequence ID" value="ACT49738.1"/>
    <property type="molecule type" value="Genomic_DNA"/>
</dbReference>
<evidence type="ECO:0000313" key="15">
    <source>
        <dbReference type="EMBL" id="ACT49738.1"/>
    </source>
</evidence>
<comment type="catalytic activity">
    <reaction evidence="12">
        <text>hydrogencarbonate + H(+) = CO2 + H2O</text>
        <dbReference type="Rhea" id="RHEA:10748"/>
        <dbReference type="ChEBI" id="CHEBI:15377"/>
        <dbReference type="ChEBI" id="CHEBI:15378"/>
        <dbReference type="ChEBI" id="CHEBI:16526"/>
        <dbReference type="ChEBI" id="CHEBI:17544"/>
        <dbReference type="EC" id="4.2.1.1"/>
    </reaction>
</comment>
<feature type="domain" description="DUF1232" evidence="14">
    <location>
        <begin position="32"/>
        <end position="67"/>
    </location>
</feature>
<sequence length="305" mass="34127">MKQKLKQLAATLKAEFQVYKRVLAHPKTPLAAKALLWLALAYLVMPFDLIPDFIPVIGQLDELIIIPGLVYLALRLIPSWVVEECRAQLKKETCMTDFQKLIDGYRRFHDNYFVTDEQQLFAELSQGQKPSTLVIACSDSRVDPAIVLDCKPGDLFVVRNVANLVPPYEQGGGYHGVSAALEFGVSALEVQHIIVLGHRQCGGIKALFEGIPEGMDGEFIKPWVGMAKRAADRVNAEHGHETADDKLCACEMAAIVVSLENLQTFPFIRTRIEQGLIKLHGWYFDIINGEMKAYNADQLKFETLV</sequence>
<keyword evidence="5" id="KW-0812">Transmembrane</keyword>
<evidence type="ECO:0000256" key="10">
    <source>
        <dbReference type="ARBA" id="ARBA00023239"/>
    </source>
</evidence>
<evidence type="ECO:0000256" key="5">
    <source>
        <dbReference type="ARBA" id="ARBA00022692"/>
    </source>
</evidence>
<dbReference type="Pfam" id="PF00484">
    <property type="entry name" value="Pro_CA"/>
    <property type="match status" value="1"/>
</dbReference>
<dbReference type="PANTHER" id="PTHR11002">
    <property type="entry name" value="CARBONIC ANHYDRASE"/>
    <property type="match status" value="1"/>
</dbReference>
<dbReference type="InterPro" id="IPR015892">
    <property type="entry name" value="Carbonic_anhydrase_CS"/>
</dbReference>
<dbReference type="eggNOG" id="COG3339">
    <property type="taxonomic scope" value="Bacteria"/>
</dbReference>
<keyword evidence="10 15" id="KW-0456">Lyase</keyword>
<dbReference type="STRING" id="582744.Msip34_0490"/>
<reference evidence="16" key="1">
    <citation type="submission" date="2009-07" db="EMBL/GenBank/DDBJ databases">
        <title>Complete sequence of chromosome of Methylovorus sp. SIP3-4.</title>
        <authorList>
            <person name="Lucas S."/>
            <person name="Copeland A."/>
            <person name="Lapidus A."/>
            <person name="Glavina del Rio T."/>
            <person name="Tice H."/>
            <person name="Bruce D."/>
            <person name="Goodwin L."/>
            <person name="Pitluck S."/>
            <person name="Clum A."/>
            <person name="Larimer F."/>
            <person name="Land M."/>
            <person name="Hauser L."/>
            <person name="Kyrpides N."/>
            <person name="Mikhailova N."/>
            <person name="Kayluzhnaya M."/>
            <person name="Chistoserdova L."/>
        </authorList>
    </citation>
    <scope>NUCLEOTIDE SEQUENCE [LARGE SCALE GENOMIC DNA]</scope>
    <source>
        <strain evidence="16">SIP3-4</strain>
    </source>
</reference>
<dbReference type="SUPFAM" id="SSF53056">
    <property type="entry name" value="beta-carbonic anhydrase, cab"/>
    <property type="match status" value="1"/>
</dbReference>
<evidence type="ECO:0000256" key="8">
    <source>
        <dbReference type="ARBA" id="ARBA00022989"/>
    </source>
</evidence>
<evidence type="ECO:0000256" key="1">
    <source>
        <dbReference type="ARBA" id="ARBA00004127"/>
    </source>
</evidence>
<evidence type="ECO:0000313" key="16">
    <source>
        <dbReference type="Proteomes" id="UP000002743"/>
    </source>
</evidence>
<keyword evidence="9" id="KW-0472">Membrane</keyword>
<dbReference type="GO" id="GO:0008270">
    <property type="term" value="F:zinc ion binding"/>
    <property type="evidence" value="ECO:0007669"/>
    <property type="project" value="InterPro"/>
</dbReference>
<evidence type="ECO:0000256" key="13">
    <source>
        <dbReference type="PIRSR" id="PIRSR601765-1"/>
    </source>
</evidence>
<feature type="binding site" evidence="13">
    <location>
        <position position="198"/>
    </location>
    <ligand>
        <name>Zn(2+)</name>
        <dbReference type="ChEBI" id="CHEBI:29105"/>
    </ligand>
</feature>
<comment type="similarity">
    <text evidence="2">Belongs to the beta-class carbonic anhydrase family.</text>
</comment>
<dbReference type="InterPro" id="IPR010652">
    <property type="entry name" value="DUF1232"/>
</dbReference>
<evidence type="ECO:0000256" key="3">
    <source>
        <dbReference type="ARBA" id="ARBA00012925"/>
    </source>
</evidence>
<dbReference type="GO" id="GO:0004089">
    <property type="term" value="F:carbonate dehydratase activity"/>
    <property type="evidence" value="ECO:0007669"/>
    <property type="project" value="UniProtKB-EC"/>
</dbReference>
<dbReference type="GO" id="GO:0015976">
    <property type="term" value="P:carbon utilization"/>
    <property type="evidence" value="ECO:0007669"/>
    <property type="project" value="InterPro"/>
</dbReference>
<keyword evidence="8" id="KW-1133">Transmembrane helix</keyword>
<keyword evidence="6 13" id="KW-0479">Metal-binding</keyword>
<comment type="cofactor">
    <cofactor evidence="13">
        <name>Zn(2+)</name>
        <dbReference type="ChEBI" id="CHEBI:29105"/>
    </cofactor>
    <text evidence="13">Binds 1 zinc ion per subunit.</text>
</comment>
<dbReference type="eggNOG" id="COG0288">
    <property type="taxonomic scope" value="Bacteria"/>
</dbReference>
<evidence type="ECO:0000256" key="11">
    <source>
        <dbReference type="ARBA" id="ARBA00031969"/>
    </source>
</evidence>
<evidence type="ECO:0000256" key="4">
    <source>
        <dbReference type="ARBA" id="ARBA00014628"/>
    </source>
</evidence>
<protein>
    <recommendedName>
        <fullName evidence="4">Carbonic anhydrase</fullName>
        <ecNumber evidence="3">4.2.1.1</ecNumber>
    </recommendedName>
    <alternativeName>
        <fullName evidence="11">Carbonate dehydratase</fullName>
    </alternativeName>
</protein>
<evidence type="ECO:0000256" key="9">
    <source>
        <dbReference type="ARBA" id="ARBA00023136"/>
    </source>
</evidence>
<evidence type="ECO:0000256" key="6">
    <source>
        <dbReference type="ARBA" id="ARBA00022723"/>
    </source>
</evidence>
<dbReference type="CDD" id="cd00884">
    <property type="entry name" value="beta_CA_cladeB"/>
    <property type="match status" value="1"/>
</dbReference>
<dbReference type="FunFam" id="3.40.1050.10:FF:000003">
    <property type="entry name" value="Carbonic anhydrase"/>
    <property type="match status" value="1"/>
</dbReference>
<dbReference type="HOGENOM" id="CLU_053879_5_3_4"/>
<dbReference type="InterPro" id="IPR045066">
    <property type="entry name" value="Beta_CA_cladeB"/>
</dbReference>
<evidence type="ECO:0000256" key="2">
    <source>
        <dbReference type="ARBA" id="ARBA00006217"/>
    </source>
</evidence>
<feature type="binding site" evidence="13">
    <location>
        <position position="137"/>
    </location>
    <ligand>
        <name>Zn(2+)</name>
        <dbReference type="ChEBI" id="CHEBI:29105"/>
    </ligand>
</feature>
<evidence type="ECO:0000256" key="12">
    <source>
        <dbReference type="ARBA" id="ARBA00048348"/>
    </source>
</evidence>
<feature type="binding site" evidence="13">
    <location>
        <position position="139"/>
    </location>
    <ligand>
        <name>Zn(2+)</name>
        <dbReference type="ChEBI" id="CHEBI:29105"/>
    </ligand>
</feature>
<accession>C6X9B8</accession>
<dbReference type="PANTHER" id="PTHR11002:SF76">
    <property type="entry name" value="CARBONIC ANHYDRASE"/>
    <property type="match status" value="1"/>
</dbReference>
<keyword evidence="16" id="KW-1185">Reference proteome</keyword>
<evidence type="ECO:0000259" key="14">
    <source>
        <dbReference type="Pfam" id="PF06803"/>
    </source>
</evidence>